<keyword evidence="4" id="KW-1185">Reference proteome</keyword>
<sequence length="115" mass="12224">MAAPATRTYQVRISLLNPPPAIKLGMTAAVSLTSGGDQTTDLISIPLAAIYQTNDTPSVWVVTDGIAHLRPVQIVNLGNDHVQVTGLRPGEIIITAGVHKLRKGQKVRLPDGVQQ</sequence>
<evidence type="ECO:0000313" key="3">
    <source>
        <dbReference type="EMBL" id="XFO73453.1"/>
    </source>
</evidence>
<gene>
    <name evidence="3" type="ORF">SPACI_035520</name>
</gene>
<dbReference type="Gene3D" id="2.40.420.20">
    <property type="match status" value="1"/>
</dbReference>
<proteinExistence type="predicted"/>
<dbReference type="EMBL" id="CP155571">
    <property type="protein sequence ID" value="XFO73453.1"/>
    <property type="molecule type" value="Genomic_DNA"/>
</dbReference>
<dbReference type="Pfam" id="PF25954">
    <property type="entry name" value="Beta-barrel_RND_2"/>
    <property type="match status" value="1"/>
</dbReference>
<feature type="domain" description="YknX-like C-terminal permuted SH3-like" evidence="2">
    <location>
        <begin position="44"/>
        <end position="108"/>
    </location>
</feature>
<name>A0ABZ3J5Y5_SPOA4</name>
<evidence type="ECO:0000259" key="2">
    <source>
        <dbReference type="Pfam" id="PF25989"/>
    </source>
</evidence>
<dbReference type="InterPro" id="IPR058792">
    <property type="entry name" value="Beta-barrel_RND_2"/>
</dbReference>
<protein>
    <recommendedName>
        <fullName evidence="5">Multidrug resistance protein MdtA</fullName>
    </recommendedName>
</protein>
<dbReference type="Proteomes" id="UP000216052">
    <property type="component" value="Chromosome"/>
</dbReference>
<dbReference type="InterPro" id="IPR058637">
    <property type="entry name" value="YknX-like_C"/>
</dbReference>
<accession>A0ABZ3J5Y5</accession>
<evidence type="ECO:0000313" key="4">
    <source>
        <dbReference type="Proteomes" id="UP000216052"/>
    </source>
</evidence>
<evidence type="ECO:0008006" key="5">
    <source>
        <dbReference type="Google" id="ProtNLM"/>
    </source>
</evidence>
<dbReference type="PANTHER" id="PTHR30469:SF15">
    <property type="entry name" value="HLYD FAMILY OF SECRETION PROTEINS"/>
    <property type="match status" value="1"/>
</dbReference>
<organism evidence="3 4">
    <name type="scientific">Sporomusa acidovorans (strain ATCC 49682 / DSM 3132 / Mol)</name>
    <dbReference type="NCBI Taxonomy" id="1123286"/>
    <lineage>
        <taxon>Bacteria</taxon>
        <taxon>Bacillati</taxon>
        <taxon>Bacillota</taxon>
        <taxon>Negativicutes</taxon>
        <taxon>Selenomonadales</taxon>
        <taxon>Sporomusaceae</taxon>
        <taxon>Sporomusa</taxon>
    </lineage>
</organism>
<evidence type="ECO:0000259" key="1">
    <source>
        <dbReference type="Pfam" id="PF25954"/>
    </source>
</evidence>
<dbReference type="PANTHER" id="PTHR30469">
    <property type="entry name" value="MULTIDRUG RESISTANCE PROTEIN MDTA"/>
    <property type="match status" value="1"/>
</dbReference>
<dbReference type="Pfam" id="PF25989">
    <property type="entry name" value="YknX_C"/>
    <property type="match status" value="1"/>
</dbReference>
<feature type="domain" description="CusB-like beta-barrel" evidence="1">
    <location>
        <begin position="2"/>
        <end position="34"/>
    </location>
</feature>
<reference evidence="3" key="1">
    <citation type="submission" date="2024-05" db="EMBL/GenBank/DDBJ databases">
        <title>Isolation and characterization of Sporomusa carbonis sp. nov., a carboxydotrophic hydrogenogen in the genus of Sporomusa isolated from a charcoal burning pile.</title>
        <authorList>
            <person name="Boeer T."/>
            <person name="Rosenbaum F."/>
            <person name="Eysell L."/>
            <person name="Mueller V."/>
            <person name="Daniel R."/>
            <person name="Poehlein A."/>
        </authorList>
    </citation>
    <scope>NUCLEOTIDE SEQUENCE [LARGE SCALE GENOMIC DNA]</scope>
    <source>
        <strain evidence="3">DSM 3132</strain>
    </source>
</reference>